<proteinExistence type="predicted"/>
<dbReference type="Pfam" id="PF12671">
    <property type="entry name" value="Amidase_6"/>
    <property type="match status" value="1"/>
</dbReference>
<feature type="domain" description="Putative amidase" evidence="3">
    <location>
        <begin position="243"/>
        <end position="393"/>
    </location>
</feature>
<dbReference type="AlphaFoldDB" id="A0A415FSD3"/>
<evidence type="ECO:0000313" key="7">
    <source>
        <dbReference type="Proteomes" id="UP000285262"/>
    </source>
</evidence>
<evidence type="ECO:0000259" key="3">
    <source>
        <dbReference type="Pfam" id="PF12671"/>
    </source>
</evidence>
<evidence type="ECO:0000313" key="6">
    <source>
        <dbReference type="EMBL" id="RHK25771.1"/>
    </source>
</evidence>
<feature type="chain" id="PRO_5042369187" description="Putative amidase domain-containing protein" evidence="2">
    <location>
        <begin position="29"/>
        <end position="416"/>
    </location>
</feature>
<dbReference type="EMBL" id="BPPZ01000009">
    <property type="protein sequence ID" value="GJD14610.1"/>
    <property type="molecule type" value="Genomic_DNA"/>
</dbReference>
<evidence type="ECO:0000313" key="8">
    <source>
        <dbReference type="Proteomes" id="UP000464884"/>
    </source>
</evidence>
<feature type="signal peptide" evidence="2">
    <location>
        <begin position="1"/>
        <end position="28"/>
    </location>
</feature>
<gene>
    <name evidence="4" type="ORF">BIFAD42_15940</name>
    <name evidence="6" type="ORF">DW072_05775</name>
    <name evidence="5" type="ORF">F3K97_06985</name>
</gene>
<evidence type="ECO:0000313" key="5">
    <source>
        <dbReference type="EMBL" id="QHB63018.1"/>
    </source>
</evidence>
<reference evidence="4" key="3">
    <citation type="submission" date="2021-08" db="EMBL/GenBank/DDBJ databases">
        <title>Draft genome sequence of the GABA producer Bifidobacterium adolescentis 4-2, isolated from healthy human feces.</title>
        <authorList>
            <person name="Altaib H."/>
            <person name="Niwa R."/>
            <person name="Abe M."/>
            <person name="Suzuki T."/>
        </authorList>
    </citation>
    <scope>NUCLEOTIDE SEQUENCE</scope>
    <source>
        <strain evidence="4">4-2</strain>
    </source>
</reference>
<accession>A0A415FSD3</accession>
<organism evidence="6 7">
    <name type="scientific">Bifidobacterium adolescentis</name>
    <dbReference type="NCBI Taxonomy" id="1680"/>
    <lineage>
        <taxon>Bacteria</taxon>
        <taxon>Bacillati</taxon>
        <taxon>Actinomycetota</taxon>
        <taxon>Actinomycetes</taxon>
        <taxon>Bifidobacteriales</taxon>
        <taxon>Bifidobacteriaceae</taxon>
        <taxon>Bifidobacterium</taxon>
    </lineage>
</organism>
<dbReference type="EMBL" id="CP047129">
    <property type="protein sequence ID" value="QHB63018.1"/>
    <property type="molecule type" value="Genomic_DNA"/>
</dbReference>
<dbReference type="Proteomes" id="UP000285262">
    <property type="component" value="Unassembled WGS sequence"/>
</dbReference>
<dbReference type="RefSeq" id="WP_117320021.1">
    <property type="nucleotide sequence ID" value="NZ_AP031418.1"/>
</dbReference>
<dbReference type="PANTHER" id="PTHR40032:SF1">
    <property type="entry name" value="EXPORTED PROTEIN"/>
    <property type="match status" value="1"/>
</dbReference>
<dbReference type="Proteomes" id="UP000464884">
    <property type="component" value="Chromosome"/>
</dbReference>
<protein>
    <recommendedName>
        <fullName evidence="3">Putative amidase domain-containing protein</fullName>
    </recommendedName>
</protein>
<evidence type="ECO:0000313" key="4">
    <source>
        <dbReference type="EMBL" id="GJD14610.1"/>
    </source>
</evidence>
<keyword evidence="2" id="KW-0732">Signal</keyword>
<sequence length="416" mass="45674">MYRKWSKTVLVAISVTALAFGIPNSASAQTSQNLDDVLSAPIQNYMQNIEDAYKYPYSDLTEAHLNALLQSDSRDDQQNAIASSQAAQDLVCFQKGSLDIISASVESSILSSEVISNTAQVAVLETKTIESHSSDGSTVTLYDGETEDLTSVWQDIHILTLSASSGNAYTVISDQLVDYSEYMQANDLAAFAKKYSKNQNLFGIDSDLPDTAYTDSVPNTQDEGNLPGDTSPQPRASQISEGRMLNYVDKWTTGPVDTFNTEYPIFKSGGNCTNFVSQAVHAGGQALVPYNLVTKYFTNVWDYDTEKNDSSRTWSNADYNYKFMLNHSGSFTAASSVFKTYMGSIIYYDWIDSSGANNPDGTLDHANIVVGVSSDGMRYISQKSPLRANIPYSTFLLKAYSEGKIKISTVELNLIY</sequence>
<feature type="compositionally biased region" description="Polar residues" evidence="1">
    <location>
        <begin position="213"/>
        <end position="239"/>
    </location>
</feature>
<reference evidence="5 8" key="2">
    <citation type="submission" date="2019-12" db="EMBL/GenBank/DDBJ databases">
        <title>Draft Genome Sequence of Bifidobacterium adolescentis ZJ2.</title>
        <authorList>
            <person name="Jin Z."/>
        </authorList>
    </citation>
    <scope>NUCLEOTIDE SEQUENCE [LARGE SCALE GENOMIC DNA]</scope>
    <source>
        <strain evidence="5 8">ZJ2</strain>
    </source>
</reference>
<name>A0A415FSD3_BIFAD</name>
<dbReference type="InterPro" id="IPR024301">
    <property type="entry name" value="Amidase_6"/>
</dbReference>
<reference evidence="6 7" key="1">
    <citation type="submission" date="2018-08" db="EMBL/GenBank/DDBJ databases">
        <title>A genome reference for cultivated species of the human gut microbiota.</title>
        <authorList>
            <person name="Zou Y."/>
            <person name="Xue W."/>
            <person name="Luo G."/>
        </authorList>
    </citation>
    <scope>NUCLEOTIDE SEQUENCE [LARGE SCALE GENOMIC DNA]</scope>
    <source>
        <strain evidence="6 7">AF45-19</strain>
    </source>
</reference>
<feature type="region of interest" description="Disordered" evidence="1">
    <location>
        <begin position="212"/>
        <end position="239"/>
    </location>
</feature>
<evidence type="ECO:0000256" key="1">
    <source>
        <dbReference type="SAM" id="MobiDB-lite"/>
    </source>
</evidence>
<dbReference type="EMBL" id="QRNG01000008">
    <property type="protein sequence ID" value="RHK25771.1"/>
    <property type="molecule type" value="Genomic_DNA"/>
</dbReference>
<evidence type="ECO:0000256" key="2">
    <source>
        <dbReference type="SAM" id="SignalP"/>
    </source>
</evidence>
<dbReference type="PANTHER" id="PTHR40032">
    <property type="entry name" value="EXPORTED PROTEIN-RELATED"/>
    <property type="match status" value="1"/>
</dbReference>
<dbReference type="Proteomes" id="UP000886943">
    <property type="component" value="Unassembled WGS sequence"/>
</dbReference>